<evidence type="ECO:0000313" key="11">
    <source>
        <dbReference type="Proteomes" id="UP000636709"/>
    </source>
</evidence>
<dbReference type="InterPro" id="IPR017930">
    <property type="entry name" value="Myb_dom"/>
</dbReference>
<evidence type="ECO:0000256" key="3">
    <source>
        <dbReference type="ARBA" id="ARBA00023015"/>
    </source>
</evidence>
<dbReference type="Gene3D" id="1.10.10.60">
    <property type="entry name" value="Homeodomain-like"/>
    <property type="match status" value="2"/>
</dbReference>
<gene>
    <name evidence="10" type="ORF">HU200_039338</name>
</gene>
<dbReference type="PANTHER" id="PTHR10641:SF622">
    <property type="entry name" value="TRANSCRIPTION FACTOR MYB17"/>
    <property type="match status" value="1"/>
</dbReference>
<accession>A0A835BAB2</accession>
<dbReference type="Proteomes" id="UP000636709">
    <property type="component" value="Unassembled WGS sequence"/>
</dbReference>
<dbReference type="CDD" id="cd00167">
    <property type="entry name" value="SANT"/>
    <property type="match status" value="2"/>
</dbReference>
<dbReference type="AlphaFoldDB" id="A0A835BAB2"/>
<feature type="domain" description="Myb-like" evidence="8">
    <location>
        <begin position="63"/>
        <end position="113"/>
    </location>
</feature>
<dbReference type="InterPro" id="IPR001005">
    <property type="entry name" value="SANT/Myb"/>
</dbReference>
<dbReference type="InterPro" id="IPR009057">
    <property type="entry name" value="Homeodomain-like_sf"/>
</dbReference>
<dbReference type="GO" id="GO:0003700">
    <property type="term" value="F:DNA-binding transcription factor activity"/>
    <property type="evidence" value="ECO:0007669"/>
    <property type="project" value="UniProtKB-ARBA"/>
</dbReference>
<evidence type="ECO:0000256" key="6">
    <source>
        <dbReference type="ARBA" id="ARBA00023242"/>
    </source>
</evidence>
<dbReference type="EMBL" id="JACEFO010001926">
    <property type="protein sequence ID" value="KAF8692973.1"/>
    <property type="molecule type" value="Genomic_DNA"/>
</dbReference>
<evidence type="ECO:0000256" key="2">
    <source>
        <dbReference type="ARBA" id="ARBA00022737"/>
    </source>
</evidence>
<evidence type="ECO:0000256" key="7">
    <source>
        <dbReference type="SAM" id="MobiDB-lite"/>
    </source>
</evidence>
<keyword evidence="3" id="KW-0805">Transcription regulation</keyword>
<evidence type="ECO:0000259" key="9">
    <source>
        <dbReference type="PROSITE" id="PS51294"/>
    </source>
</evidence>
<evidence type="ECO:0000259" key="8">
    <source>
        <dbReference type="PROSITE" id="PS50090"/>
    </source>
</evidence>
<dbReference type="SUPFAM" id="SSF46689">
    <property type="entry name" value="Homeodomain-like"/>
    <property type="match status" value="1"/>
</dbReference>
<dbReference type="FunFam" id="1.10.10.60:FF:000001">
    <property type="entry name" value="MYB-related transcription factor"/>
    <property type="match status" value="1"/>
</dbReference>
<keyword evidence="5" id="KW-0804">Transcription</keyword>
<dbReference type="GO" id="GO:0005634">
    <property type="term" value="C:nucleus"/>
    <property type="evidence" value="ECO:0007669"/>
    <property type="project" value="UniProtKB-SubCell"/>
</dbReference>
<keyword evidence="6" id="KW-0539">Nucleus</keyword>
<keyword evidence="4" id="KW-0238">DNA-binding</keyword>
<dbReference type="Pfam" id="PF00249">
    <property type="entry name" value="Myb_DNA-binding"/>
    <property type="match status" value="2"/>
</dbReference>
<dbReference type="PROSITE" id="PS51294">
    <property type="entry name" value="HTH_MYB"/>
    <property type="match status" value="2"/>
</dbReference>
<dbReference type="InterPro" id="IPR015495">
    <property type="entry name" value="Myb_TF_plants"/>
</dbReference>
<evidence type="ECO:0000313" key="10">
    <source>
        <dbReference type="EMBL" id="KAF8692973.1"/>
    </source>
</evidence>
<comment type="caution">
    <text evidence="10">The sequence shown here is derived from an EMBL/GenBank/DDBJ whole genome shotgun (WGS) entry which is preliminary data.</text>
</comment>
<comment type="subcellular location">
    <subcellularLocation>
        <location evidence="1">Nucleus</location>
    </subcellularLocation>
</comment>
<feature type="region of interest" description="Disordered" evidence="7">
    <location>
        <begin position="238"/>
        <end position="266"/>
    </location>
</feature>
<keyword evidence="2" id="KW-0677">Repeat</keyword>
<evidence type="ECO:0000256" key="4">
    <source>
        <dbReference type="ARBA" id="ARBA00023125"/>
    </source>
</evidence>
<dbReference type="GO" id="GO:1901141">
    <property type="term" value="P:regulation of lignin biosynthetic process"/>
    <property type="evidence" value="ECO:0007669"/>
    <property type="project" value="UniProtKB-ARBA"/>
</dbReference>
<evidence type="ECO:0000256" key="1">
    <source>
        <dbReference type="ARBA" id="ARBA00004123"/>
    </source>
</evidence>
<dbReference type="OrthoDB" id="2143914at2759"/>
<feature type="domain" description="HTH myb-type" evidence="9">
    <location>
        <begin position="63"/>
        <end position="117"/>
    </location>
</feature>
<proteinExistence type="predicted"/>
<protein>
    <submittedName>
        <fullName evidence="10">Uncharacterized protein</fullName>
    </submittedName>
</protein>
<sequence length="320" mass="34744">MGRAPCCDRSKGLKKGPWTPEEDKLLVDYIQTNGHGSWRLLPKLAGLNRCGKSCRLRWTNYLRPDIKRGPFSAEEQKSIVQLHAIVGNKWSMIAAQLPGRTDNEIKNYWNTHLKKQLRRMGLDDPPPGPASGCPAARHMAQWETARLEAEARLSLLAAASFSSSGAAPTGTTTTTSVSSSSAVAEKDPKAADIFLRLWSSDIGDSFRRRKTTEAAPPLLMPAAPVVVKRKEVVAIKQEEAQSSLPAGPSGGGGVEDSSGTSWASSNETEVAKEMEGYYDYQTFVDNFAGEELGLFHGRYGGFSLFPPIDVLAEASLDTAF</sequence>
<keyword evidence="11" id="KW-1185">Reference proteome</keyword>
<feature type="domain" description="HTH myb-type" evidence="9">
    <location>
        <begin position="10"/>
        <end position="62"/>
    </location>
</feature>
<organism evidence="10 11">
    <name type="scientific">Digitaria exilis</name>
    <dbReference type="NCBI Taxonomy" id="1010633"/>
    <lineage>
        <taxon>Eukaryota</taxon>
        <taxon>Viridiplantae</taxon>
        <taxon>Streptophyta</taxon>
        <taxon>Embryophyta</taxon>
        <taxon>Tracheophyta</taxon>
        <taxon>Spermatophyta</taxon>
        <taxon>Magnoliopsida</taxon>
        <taxon>Liliopsida</taxon>
        <taxon>Poales</taxon>
        <taxon>Poaceae</taxon>
        <taxon>PACMAD clade</taxon>
        <taxon>Panicoideae</taxon>
        <taxon>Panicodae</taxon>
        <taxon>Paniceae</taxon>
        <taxon>Anthephorinae</taxon>
        <taxon>Digitaria</taxon>
    </lineage>
</organism>
<name>A0A835BAB2_9POAL</name>
<feature type="region of interest" description="Disordered" evidence="7">
    <location>
        <begin position="163"/>
        <end position="183"/>
    </location>
</feature>
<dbReference type="PANTHER" id="PTHR10641">
    <property type="entry name" value="MYB FAMILY TRANSCRIPTION FACTOR"/>
    <property type="match status" value="1"/>
</dbReference>
<dbReference type="SMART" id="SM00717">
    <property type="entry name" value="SANT"/>
    <property type="match status" value="2"/>
</dbReference>
<dbReference type="PROSITE" id="PS50090">
    <property type="entry name" value="MYB_LIKE"/>
    <property type="match status" value="2"/>
</dbReference>
<dbReference type="FunFam" id="1.10.10.60:FF:000198">
    <property type="entry name" value="MYB transcription factor"/>
    <property type="match status" value="1"/>
</dbReference>
<dbReference type="GO" id="GO:0000976">
    <property type="term" value="F:transcription cis-regulatory region binding"/>
    <property type="evidence" value="ECO:0007669"/>
    <property type="project" value="UniProtKB-ARBA"/>
</dbReference>
<reference evidence="10" key="1">
    <citation type="submission" date="2020-07" db="EMBL/GenBank/DDBJ databases">
        <title>Genome sequence and genetic diversity analysis of an under-domesticated orphan crop, white fonio (Digitaria exilis).</title>
        <authorList>
            <person name="Bennetzen J.L."/>
            <person name="Chen S."/>
            <person name="Ma X."/>
            <person name="Wang X."/>
            <person name="Yssel A.E.J."/>
            <person name="Chaluvadi S.R."/>
            <person name="Johnson M."/>
            <person name="Gangashetty P."/>
            <person name="Hamidou F."/>
            <person name="Sanogo M.D."/>
            <person name="Zwaenepoel A."/>
            <person name="Wallace J."/>
            <person name="Van De Peer Y."/>
            <person name="Van Deynze A."/>
        </authorList>
    </citation>
    <scope>NUCLEOTIDE SEQUENCE</scope>
    <source>
        <tissue evidence="10">Leaves</tissue>
    </source>
</reference>
<feature type="domain" description="Myb-like" evidence="8">
    <location>
        <begin position="10"/>
        <end position="62"/>
    </location>
</feature>
<evidence type="ECO:0000256" key="5">
    <source>
        <dbReference type="ARBA" id="ARBA00023163"/>
    </source>
</evidence>